<keyword evidence="8" id="KW-1185">Reference proteome</keyword>
<organism evidence="7 8">
    <name type="scientific">Gouania willdenowi</name>
    <name type="common">Blunt-snouted clingfish</name>
    <name type="synonym">Lepadogaster willdenowi</name>
    <dbReference type="NCBI Taxonomy" id="441366"/>
    <lineage>
        <taxon>Eukaryota</taxon>
        <taxon>Metazoa</taxon>
        <taxon>Chordata</taxon>
        <taxon>Craniata</taxon>
        <taxon>Vertebrata</taxon>
        <taxon>Euteleostomi</taxon>
        <taxon>Actinopterygii</taxon>
        <taxon>Neopterygii</taxon>
        <taxon>Teleostei</taxon>
        <taxon>Neoteleostei</taxon>
        <taxon>Acanthomorphata</taxon>
        <taxon>Ovalentaria</taxon>
        <taxon>Blenniimorphae</taxon>
        <taxon>Blenniiformes</taxon>
        <taxon>Gobiesocoidei</taxon>
        <taxon>Gobiesocidae</taxon>
        <taxon>Gobiesocinae</taxon>
        <taxon>Gouania</taxon>
    </lineage>
</organism>
<dbReference type="Ensembl" id="ENSGWIT00000003480.1">
    <property type="protein sequence ID" value="ENSGWIP00000003217.1"/>
    <property type="gene ID" value="ENSGWIG00000001776.1"/>
</dbReference>
<dbReference type="SMART" id="SM00327">
    <property type="entry name" value="VWA"/>
    <property type="match status" value="8"/>
</dbReference>
<feature type="domain" description="VWFA" evidence="6">
    <location>
        <begin position="1340"/>
        <end position="1521"/>
    </location>
</feature>
<feature type="domain" description="VWFA" evidence="6">
    <location>
        <begin position="1548"/>
        <end position="1726"/>
    </location>
</feature>
<keyword evidence="4" id="KW-0677">Repeat</keyword>
<feature type="domain" description="VWFA" evidence="6">
    <location>
        <begin position="205"/>
        <end position="381"/>
    </location>
</feature>
<evidence type="ECO:0000256" key="2">
    <source>
        <dbReference type="ARBA" id="ARBA00022525"/>
    </source>
</evidence>
<feature type="domain" description="VWFA" evidence="6">
    <location>
        <begin position="780"/>
        <end position="953"/>
    </location>
</feature>
<dbReference type="InterPro" id="IPR002035">
    <property type="entry name" value="VWF_A"/>
</dbReference>
<evidence type="ECO:0000256" key="5">
    <source>
        <dbReference type="ARBA" id="ARBA00023180"/>
    </source>
</evidence>
<feature type="domain" description="VWFA" evidence="6">
    <location>
        <begin position="969"/>
        <end position="1142"/>
    </location>
</feature>
<feature type="domain" description="VWFA" evidence="6">
    <location>
        <begin position="410"/>
        <end position="580"/>
    </location>
</feature>
<evidence type="ECO:0000256" key="1">
    <source>
        <dbReference type="ARBA" id="ARBA00004613"/>
    </source>
</evidence>
<dbReference type="PROSITE" id="PS50234">
    <property type="entry name" value="VWFA"/>
    <property type="match status" value="8"/>
</dbReference>
<keyword evidence="2" id="KW-0964">Secreted</keyword>
<evidence type="ECO:0000313" key="8">
    <source>
        <dbReference type="Proteomes" id="UP000694680"/>
    </source>
</evidence>
<keyword evidence="5" id="KW-0325">Glycoprotein</keyword>
<accession>A0A8C5DBC7</accession>
<reference evidence="7" key="3">
    <citation type="submission" date="2025-09" db="UniProtKB">
        <authorList>
            <consortium name="Ensembl"/>
        </authorList>
    </citation>
    <scope>IDENTIFICATION</scope>
</reference>
<protein>
    <recommendedName>
        <fullName evidence="6">VWFA domain-containing protein</fullName>
    </recommendedName>
</protein>
<sequence length="1746" mass="194086">SKDSYIIPKLIKCSNIYLFADIVFLVDSSISSAEFSRFRNTLVQTIIQHNVGASANRIGLAQYGAEVNVEFQLNTFQTKQETLNAARRFKLRPQPGRPTNLGSALRFAEEGLFSSGAGGRAEQGARQILVLVAGKDSDDPVVEAGRMLKAAGVTVLGVGDEAASENLNEFAHFVVDSLKVPRLKQILSEPVEEVTHGCKGANLADIVFIVEESTSIGHVNFQLIRTFLSSIVSGLVISPDKVQVGLVSYSDEPEVQFYLDTFREKAELLQFINILPYHGGKTNTGAALNFTLDNVFTEQRGSRRGVQKVAVVITEGKSQDEVSQAAIKLRRAGITLYGVGIRDFNEAEMAEMVSQPLYKHVYTVDSFTRLKPLREILQKNLCNNIIHNVIAHSRSLTEIQEACVRTDEADIFFLIDDSGSISNPDFYDMQKFVISFLHTFNIGPQNVRIGLVKYSDSPTLEFDLSTYTDAKSMEKAVLKILHEGGGTETGKALSVMGPYFEKAKGSRDHTVPQYLIVVTDGESTDKVKAPAEQLRAQDIIVYAVGVKDSNQTELDQISGDPKRTFVVSNFDALKSIQQEIVTDICSPVACENVPSDIIFLTDSSESIKEEDFTKMKEFIKSIVDRSNVSPDQVHVGLMQFSSNHHLEFDLKRYDSKQDVLKAIDTMEQINLGTRTGQAITAVSQYFHASAGGRPHLKQRLVVITDGESKDDVKIPAEQLRQLGVIIYAIGVEEANSTQLLEISGSLDRVFNQRNFDALKELESQLALKFCEDYCKIDSADIIFLVDVSQSSDAQQFSSMRALMKSLVNHTIVGDDLTRIGIIAFSDDTQLKFSLKGSQSKSQIYQTIDRLLPTGQRAFTGAGLEFSLDFFKGKQGGRPKRNVQVLIVLTDEQAMDPEKLQPASNALRANGVTVLSVGVRNSKKEELNIIAGGNASHVFFAKEYKELETVYKDVIPAICNMSKPVCDRTDLVFLLDRSSSIHPNNHRLMVDFVADVVKSFKIGESLARVAVAQFSNEPRDEFYLNTYFSEQDVIKHLGQLLDTGGDTYIGKALRFIRKYFEEVHGSRRGVPRNLVLITDGDSQDSVEEEAQHLRQMGIQILVIAIRNTYDIQLERIAGSSKKLFSVPDFSSLKNIKMDIVDTVCFTETEPKDNCIIDVAIGFDISRSRRPDELLVSGRLAQVLEEVYYSISLVDLCCGSSTPLETNIAFYVVDGEGFPVYDTNFEGYDKDVLRKVMNHTLSQPTFFNTALMTFYQEIQWTDSVGSSFLCFPLMNLLFDSPQSAVADRECCNVTCKCQGPDGERGDPGKQGSKFGWVWSNSMWVWSMLPLVGESQCPSYPTELVFGLDMSEDVTPASFDRQRLALLTLLDGVSVAESNCPSGARVSVVGFSSYTKHLIRFQDHRRKQQLLNAVQNITLETTNQRHLGAAMRFVAHHVFKRVRSGMTMRKVAVFFSDGPTQDPEDIVTAMMEYRALDIVPAVVSLRDASEISQAIKVDDSGNSILTVLRGGDLKEELRTIKSCAICYDPCRRSEACAVIQEPLQPQRVDVDLVLVPGGSREMQADQFTGARQLLASVVEGLEVSPEPGRADGRARVALVQRDQVEFGLQSFQKREMMRDRLLELEQRPGSSESGQALDLALTRVLLKAPAPRRRKALLVVESAAALGDQDRLHRVSLRAKCQRVALFVVTVGDGYNRTQVEDLAGLPVQQHLIHVSSLKPEQQEYTRRFFRVFLSALHSKRPTFLSLCK</sequence>
<dbReference type="CDD" id="cd01450">
    <property type="entry name" value="vWFA_subfamily_ECM"/>
    <property type="match status" value="2"/>
</dbReference>
<proteinExistence type="predicted"/>
<dbReference type="InterPro" id="IPR036465">
    <property type="entry name" value="vWFA_dom_sf"/>
</dbReference>
<dbReference type="PRINTS" id="PR00453">
    <property type="entry name" value="VWFADOMAIN"/>
</dbReference>
<evidence type="ECO:0000313" key="7">
    <source>
        <dbReference type="Ensembl" id="ENSGWIP00000003217.1"/>
    </source>
</evidence>
<evidence type="ECO:0000256" key="4">
    <source>
        <dbReference type="ARBA" id="ARBA00022737"/>
    </source>
</evidence>
<dbReference type="PANTHER" id="PTHR24020:SF86">
    <property type="entry name" value="COLLAGEN, TYPE VI, ALPHA 4"/>
    <property type="match status" value="1"/>
</dbReference>
<dbReference type="CDD" id="cd01472">
    <property type="entry name" value="vWA_collagen"/>
    <property type="match status" value="3"/>
</dbReference>
<dbReference type="FunFam" id="3.40.50.410:FF:000004">
    <property type="entry name" value="collagen alpha-6(VI) chain"/>
    <property type="match status" value="4"/>
</dbReference>
<evidence type="ECO:0000259" key="6">
    <source>
        <dbReference type="PROSITE" id="PS50234"/>
    </source>
</evidence>
<dbReference type="InterPro" id="IPR050525">
    <property type="entry name" value="ECM_Assembly_Org"/>
</dbReference>
<dbReference type="Gene3D" id="3.40.50.410">
    <property type="entry name" value="von Willebrand factor, type A domain"/>
    <property type="match status" value="8"/>
</dbReference>
<dbReference type="GO" id="GO:0005576">
    <property type="term" value="C:extracellular region"/>
    <property type="evidence" value="ECO:0007669"/>
    <property type="project" value="UniProtKB-SubCell"/>
</dbReference>
<reference evidence="7" key="2">
    <citation type="submission" date="2025-08" db="UniProtKB">
        <authorList>
            <consortium name="Ensembl"/>
        </authorList>
    </citation>
    <scope>IDENTIFICATION</scope>
</reference>
<name>A0A8C5DBC7_GOUWI</name>
<feature type="domain" description="VWFA" evidence="6">
    <location>
        <begin position="596"/>
        <end position="765"/>
    </location>
</feature>
<comment type="subcellular location">
    <subcellularLocation>
        <location evidence="1">Secreted</location>
    </subcellularLocation>
</comment>
<feature type="domain" description="VWFA" evidence="6">
    <location>
        <begin position="21"/>
        <end position="194"/>
    </location>
</feature>
<dbReference type="PANTHER" id="PTHR24020">
    <property type="entry name" value="COLLAGEN ALPHA"/>
    <property type="match status" value="1"/>
</dbReference>
<reference evidence="7" key="1">
    <citation type="submission" date="2020-06" db="EMBL/GenBank/DDBJ databases">
        <authorList>
            <consortium name="Wellcome Sanger Institute Data Sharing"/>
        </authorList>
    </citation>
    <scope>NUCLEOTIDE SEQUENCE [LARGE SCALE GENOMIC DNA]</scope>
</reference>
<evidence type="ECO:0000256" key="3">
    <source>
        <dbReference type="ARBA" id="ARBA00022729"/>
    </source>
</evidence>
<keyword evidence="3" id="KW-0732">Signal</keyword>
<dbReference type="SUPFAM" id="SSF53300">
    <property type="entry name" value="vWA-like"/>
    <property type="match status" value="8"/>
</dbReference>
<dbReference type="Pfam" id="PF00092">
    <property type="entry name" value="VWA"/>
    <property type="match status" value="8"/>
</dbReference>
<dbReference type="Proteomes" id="UP000694680">
    <property type="component" value="Chromosome 16"/>
</dbReference>